<reference evidence="1" key="1">
    <citation type="submission" date="2019-08" db="EMBL/GenBank/DDBJ databases">
        <authorList>
            <person name="Kucharzyk K."/>
            <person name="Murdoch R.W."/>
            <person name="Higgins S."/>
            <person name="Loffler F."/>
        </authorList>
    </citation>
    <scope>NUCLEOTIDE SEQUENCE</scope>
</reference>
<dbReference type="GO" id="GO:0099620">
    <property type="term" value="F:UDP-4-amino-4-deoxy-L-arabinose aminotransferase"/>
    <property type="evidence" value="ECO:0007669"/>
    <property type="project" value="UniProtKB-EC"/>
</dbReference>
<evidence type="ECO:0000313" key="1">
    <source>
        <dbReference type="EMBL" id="MPM78181.1"/>
    </source>
</evidence>
<dbReference type="PANTHER" id="PTHR30244:SF34">
    <property type="entry name" value="DTDP-4-AMINO-4,6-DIDEOXYGALACTOSE TRANSAMINASE"/>
    <property type="match status" value="1"/>
</dbReference>
<dbReference type="InterPro" id="IPR015424">
    <property type="entry name" value="PyrdxlP-dep_Trfase"/>
</dbReference>
<dbReference type="GO" id="GO:0000271">
    <property type="term" value="P:polysaccharide biosynthetic process"/>
    <property type="evidence" value="ECO:0007669"/>
    <property type="project" value="TreeGrafter"/>
</dbReference>
<dbReference type="PANTHER" id="PTHR30244">
    <property type="entry name" value="TRANSAMINASE"/>
    <property type="match status" value="1"/>
</dbReference>
<keyword evidence="1" id="KW-0808">Transferase</keyword>
<comment type="caution">
    <text evidence="1">The sequence shown here is derived from an EMBL/GenBank/DDBJ whole genome shotgun (WGS) entry which is preliminary data.</text>
</comment>
<dbReference type="Gene3D" id="3.90.1150.10">
    <property type="entry name" value="Aspartate Aminotransferase, domain 1"/>
    <property type="match status" value="1"/>
</dbReference>
<dbReference type="InterPro" id="IPR015422">
    <property type="entry name" value="PyrdxlP-dep_Trfase_small"/>
</dbReference>
<dbReference type="AlphaFoldDB" id="A0A645CML1"/>
<gene>
    <name evidence="1" type="primary">arnB_21</name>
    <name evidence="1" type="ORF">SDC9_125192</name>
</gene>
<dbReference type="GO" id="GO:0030170">
    <property type="term" value="F:pyridoxal phosphate binding"/>
    <property type="evidence" value="ECO:0007669"/>
    <property type="project" value="TreeGrafter"/>
</dbReference>
<dbReference type="SUPFAM" id="SSF53383">
    <property type="entry name" value="PLP-dependent transferases"/>
    <property type="match status" value="1"/>
</dbReference>
<sequence length="141" mass="16559">MTDIMAAIGRVQLKRYPKLLERRREIIHRYYVALKNADCSPIEHYSEDYNSSMHLFLVRISSCDEQKRNEIFKKLAENGIACSVHYKPLPMMTAYKKLGFNIKDYPNAFAQYQNEITLPLNTMLSNDDVDYIIENFLSIIK</sequence>
<proteinExistence type="predicted"/>
<protein>
    <submittedName>
        <fullName evidence="1">UDP-4-amino-4-deoxy-L-arabinose--oxoglutarate aminotransferase</fullName>
        <ecNumber evidence="1">2.6.1.87</ecNumber>
    </submittedName>
</protein>
<dbReference type="Pfam" id="PF01041">
    <property type="entry name" value="DegT_DnrJ_EryC1"/>
    <property type="match status" value="1"/>
</dbReference>
<accession>A0A645CML1</accession>
<organism evidence="1">
    <name type="scientific">bioreactor metagenome</name>
    <dbReference type="NCBI Taxonomy" id="1076179"/>
    <lineage>
        <taxon>unclassified sequences</taxon>
        <taxon>metagenomes</taxon>
        <taxon>ecological metagenomes</taxon>
    </lineage>
</organism>
<dbReference type="InterPro" id="IPR000653">
    <property type="entry name" value="DegT/StrS_aminotransferase"/>
</dbReference>
<dbReference type="EC" id="2.6.1.87" evidence="1"/>
<name>A0A645CML1_9ZZZZ</name>
<dbReference type="FunFam" id="3.90.1150.10:FF:000092">
    <property type="entry name" value="Capsular polysaccharide biosynthesis protein"/>
    <property type="match status" value="1"/>
</dbReference>
<keyword evidence="1" id="KW-0032">Aminotransferase</keyword>
<dbReference type="EMBL" id="VSSQ01028452">
    <property type="protein sequence ID" value="MPM78181.1"/>
    <property type="molecule type" value="Genomic_DNA"/>
</dbReference>